<evidence type="ECO:0000313" key="1">
    <source>
        <dbReference type="EMBL" id="GAF82494.1"/>
    </source>
</evidence>
<name>X0SN83_9ZZZZ</name>
<gene>
    <name evidence="1" type="ORF">S01H1_16516</name>
</gene>
<accession>X0SN83</accession>
<comment type="caution">
    <text evidence="1">The sequence shown here is derived from an EMBL/GenBank/DDBJ whole genome shotgun (WGS) entry which is preliminary data.</text>
</comment>
<proteinExistence type="predicted"/>
<dbReference type="AlphaFoldDB" id="X0SN83"/>
<reference evidence="1" key="1">
    <citation type="journal article" date="2014" name="Front. Microbiol.">
        <title>High frequency of phylogenetically diverse reductive dehalogenase-homologous genes in deep subseafloor sedimentary metagenomes.</title>
        <authorList>
            <person name="Kawai M."/>
            <person name="Futagami T."/>
            <person name="Toyoda A."/>
            <person name="Takaki Y."/>
            <person name="Nishi S."/>
            <person name="Hori S."/>
            <person name="Arai W."/>
            <person name="Tsubouchi T."/>
            <person name="Morono Y."/>
            <person name="Uchiyama I."/>
            <person name="Ito T."/>
            <person name="Fujiyama A."/>
            <person name="Inagaki F."/>
            <person name="Takami H."/>
        </authorList>
    </citation>
    <scope>NUCLEOTIDE SEQUENCE</scope>
    <source>
        <strain evidence="1">Expedition CK06-06</strain>
    </source>
</reference>
<dbReference type="EMBL" id="BARS01008693">
    <property type="protein sequence ID" value="GAF82494.1"/>
    <property type="molecule type" value="Genomic_DNA"/>
</dbReference>
<feature type="non-terminal residue" evidence="1">
    <location>
        <position position="1"/>
    </location>
</feature>
<protein>
    <submittedName>
        <fullName evidence="1">Uncharacterized protein</fullName>
    </submittedName>
</protein>
<sequence>HATRPETECLFLKKDTNGNDITSDKAYELIVNEEKLASDWGNEELKELFLKLEIPYYTPRKENIEKIIKEIEDKGISVEGLYDYFLAMVKI</sequence>
<organism evidence="1">
    <name type="scientific">marine sediment metagenome</name>
    <dbReference type="NCBI Taxonomy" id="412755"/>
    <lineage>
        <taxon>unclassified sequences</taxon>
        <taxon>metagenomes</taxon>
        <taxon>ecological metagenomes</taxon>
    </lineage>
</organism>